<comment type="caution">
    <text evidence="2">The sequence shown here is derived from an EMBL/GenBank/DDBJ whole genome shotgun (WGS) entry which is preliminary data.</text>
</comment>
<reference evidence="2 3" key="1">
    <citation type="submission" date="2019-03" db="EMBL/GenBank/DDBJ databases">
        <title>Arthrobacter sp. nov., an bacterium isolated from biocrust in Mu Us Desert.</title>
        <authorList>
            <person name="Lixiong L."/>
        </authorList>
    </citation>
    <scope>NUCLEOTIDE SEQUENCE [LARGE SCALE GENOMIC DNA]</scope>
    <source>
        <strain evidence="2 3">SLN-3</strain>
    </source>
</reference>
<dbReference type="RefSeq" id="WP_133404990.1">
    <property type="nucleotide sequence ID" value="NZ_SMTK01000006.1"/>
</dbReference>
<proteinExistence type="predicted"/>
<protein>
    <submittedName>
        <fullName evidence="2">Uncharacterized protein</fullName>
    </submittedName>
</protein>
<gene>
    <name evidence="2" type="ORF">E2F48_16180</name>
</gene>
<evidence type="ECO:0000313" key="3">
    <source>
        <dbReference type="Proteomes" id="UP000295411"/>
    </source>
</evidence>
<evidence type="ECO:0000256" key="1">
    <source>
        <dbReference type="SAM" id="Phobius"/>
    </source>
</evidence>
<dbReference type="EMBL" id="SMTK01000006">
    <property type="protein sequence ID" value="TDK23525.1"/>
    <property type="molecule type" value="Genomic_DNA"/>
</dbReference>
<dbReference type="OrthoDB" id="9939750at2"/>
<keyword evidence="1" id="KW-1133">Transmembrane helix</keyword>
<name>A0A4R5TQA0_9MICC</name>
<keyword evidence="1" id="KW-0812">Transmembrane</keyword>
<keyword evidence="1" id="KW-0472">Membrane</keyword>
<accession>A0A4R5TQA0</accession>
<dbReference type="AlphaFoldDB" id="A0A4R5TQA0"/>
<keyword evidence="3" id="KW-1185">Reference proteome</keyword>
<feature type="transmembrane region" description="Helical" evidence="1">
    <location>
        <begin position="6"/>
        <end position="26"/>
    </location>
</feature>
<organism evidence="2 3">
    <name type="scientific">Arthrobacter crusticola</name>
    <dbReference type="NCBI Taxonomy" id="2547960"/>
    <lineage>
        <taxon>Bacteria</taxon>
        <taxon>Bacillati</taxon>
        <taxon>Actinomycetota</taxon>
        <taxon>Actinomycetes</taxon>
        <taxon>Micrococcales</taxon>
        <taxon>Micrococcaceae</taxon>
        <taxon>Arthrobacter</taxon>
    </lineage>
</organism>
<sequence>MDFLLTFPAIAAAVVGLSGLGLLRLIRSDGFHSVAPPAGHAAWRAGTLPSVPYAGARDLGA</sequence>
<evidence type="ECO:0000313" key="2">
    <source>
        <dbReference type="EMBL" id="TDK23525.1"/>
    </source>
</evidence>
<dbReference type="Proteomes" id="UP000295411">
    <property type="component" value="Unassembled WGS sequence"/>
</dbReference>